<dbReference type="Gene3D" id="3.40.50.1010">
    <property type="entry name" value="5'-nuclease"/>
    <property type="match status" value="1"/>
</dbReference>
<feature type="domain" description="3'-5' exonuclease" evidence="18">
    <location>
        <begin position="308"/>
        <end position="468"/>
    </location>
</feature>
<dbReference type="EMBL" id="WITJ01000015">
    <property type="protein sequence ID" value="MQW40311.1"/>
    <property type="molecule type" value="Genomic_DNA"/>
</dbReference>
<dbReference type="GO" id="GO:0006261">
    <property type="term" value="P:DNA-templated DNA replication"/>
    <property type="evidence" value="ECO:0007669"/>
    <property type="project" value="UniProtKB-UniRule"/>
</dbReference>
<dbReference type="CDD" id="cd08637">
    <property type="entry name" value="DNA_pol_A_pol_I_C"/>
    <property type="match status" value="1"/>
</dbReference>
<sequence>MENKNKLLLIDGSSVAFRAFFALYQQIDRFIAPSGLHTNAIYGFHLMLTNLMERIQPTHVLIAFDAGKTTFRTAMFEDYKGGRSKTPDEFREQIPFIKEMIDKLGLAHYQLVDYEADDIIGTLDKMAEAPDVSFDVTIVTGDKDMIQLVDGNTTVEISKKGVAEFEAWTPEYLKDKMGLTPTQFIDLKALMGDASDNYPGVTKVGEKTALNLLHEWGSLEQLYDHVDELKKSKMKEHLIADRKMAFLSQKLATINVSSPIEIGLEDTIYRGPKVEELLAFYDEMGFAQFKQKLGGQLEKSGDDHPVAVKKVAYQVVVSADEIKVKPDDFFYLEILGGNYHKEEVIGFAWGNENEHFVSKNLSLLTAFDFPENTYDFKKNRVLLNRLGIKLPLAKFDAMLAKYLISTTEDNRISTISKLYADASLKSDEEIYGKGAKLAVPDDAELFGTLAQKIHTLAVSKEKMIAALEENEQLSLLTAMELPLSEVLAKMEITGIAVNKATLETIGRENETRLSALTEEIYALAGEEFNINSPKQLGVILFEKLNLPHGKKTKTGYSTAVDVLENLAVTSDVVAKILEYRQVSKVQSTYVKGLIPQIASDGKIHTRYVQDLTQTGRLSSVEPNLQNIPVRLNEGRKIRKAFIPSEHATLLSSDYSQVELRVLAHVAKDPNLIAAFKADADIHTSTAMRVFNIASANEVSANDRRQAKAVNFGISYGETEYGLAKRLGIPNKEAAEIISTYFERYPEVAHYIENTKREAKDKGYVSTMFNRRRKLLDINSRNFNIRNAAERQAINAPIQGSAGDILKIAMINLDRALETQHLNAKLLLQVHDEIILDVPNDELDQVKALVRETMEQAVELTVPLKVDENIGATWYEAK</sequence>
<keyword evidence="10" id="KW-0378">Hydrolase</keyword>
<dbReference type="InterPro" id="IPR008918">
    <property type="entry name" value="HhH2"/>
</dbReference>
<evidence type="ECO:0000256" key="13">
    <source>
        <dbReference type="ARBA" id="ARBA00023125"/>
    </source>
</evidence>
<dbReference type="Pfam" id="PF22619">
    <property type="entry name" value="DNA_polI_exo1"/>
    <property type="match status" value="1"/>
</dbReference>
<dbReference type="InterPro" id="IPR020045">
    <property type="entry name" value="DNA_polI_H3TH"/>
</dbReference>
<dbReference type="InterPro" id="IPR020046">
    <property type="entry name" value="5-3_exonucl_a-hlix_arch_N"/>
</dbReference>
<evidence type="ECO:0000313" key="21">
    <source>
        <dbReference type="EMBL" id="MQW40311.1"/>
    </source>
</evidence>
<dbReference type="GO" id="GO:0003677">
    <property type="term" value="F:DNA binding"/>
    <property type="evidence" value="ECO:0007669"/>
    <property type="project" value="UniProtKB-UniRule"/>
</dbReference>
<dbReference type="GO" id="GO:0003887">
    <property type="term" value="F:DNA-directed DNA polymerase activity"/>
    <property type="evidence" value="ECO:0007669"/>
    <property type="project" value="UniProtKB-UniRule"/>
</dbReference>
<evidence type="ECO:0000259" key="18">
    <source>
        <dbReference type="SMART" id="SM00474"/>
    </source>
</evidence>
<dbReference type="GO" id="GO:0008408">
    <property type="term" value="F:3'-5' exonuclease activity"/>
    <property type="evidence" value="ECO:0007669"/>
    <property type="project" value="InterPro"/>
</dbReference>
<dbReference type="SMART" id="SM00474">
    <property type="entry name" value="35EXOc"/>
    <property type="match status" value="1"/>
</dbReference>
<dbReference type="InterPro" id="IPR002562">
    <property type="entry name" value="3'-5'_exonuclease_dom"/>
</dbReference>
<dbReference type="SUPFAM" id="SSF56672">
    <property type="entry name" value="DNA/RNA polymerases"/>
    <property type="match status" value="1"/>
</dbReference>
<evidence type="ECO:0000256" key="8">
    <source>
        <dbReference type="ARBA" id="ARBA00022722"/>
    </source>
</evidence>
<feature type="domain" description="5'-3' exonuclease" evidence="19">
    <location>
        <begin position="5"/>
        <end position="270"/>
    </location>
</feature>
<dbReference type="NCBIfam" id="NF004397">
    <property type="entry name" value="PRK05755.1"/>
    <property type="match status" value="1"/>
</dbReference>
<protein>
    <recommendedName>
        <fullName evidence="4 16">DNA polymerase I</fullName>
        <ecNumber evidence="3 16">2.7.7.7</ecNumber>
    </recommendedName>
</protein>
<dbReference type="InterPro" id="IPR054690">
    <property type="entry name" value="DNA_polI_exonuclease"/>
</dbReference>
<evidence type="ECO:0000256" key="9">
    <source>
        <dbReference type="ARBA" id="ARBA00022763"/>
    </source>
</evidence>
<proteinExistence type="inferred from homology"/>
<dbReference type="SMART" id="SM00482">
    <property type="entry name" value="POLAc"/>
    <property type="match status" value="1"/>
</dbReference>
<dbReference type="GO" id="GO:0006302">
    <property type="term" value="P:double-strand break repair"/>
    <property type="evidence" value="ECO:0007669"/>
    <property type="project" value="TreeGrafter"/>
</dbReference>
<dbReference type="PANTHER" id="PTHR10133">
    <property type="entry name" value="DNA POLYMERASE I"/>
    <property type="match status" value="1"/>
</dbReference>
<dbReference type="RefSeq" id="WP_153496973.1">
    <property type="nucleotide sequence ID" value="NZ_CBCRWP010000017.1"/>
</dbReference>
<dbReference type="OrthoDB" id="9806424at2"/>
<keyword evidence="7 17" id="KW-0235">DNA replication</keyword>
<evidence type="ECO:0000256" key="16">
    <source>
        <dbReference type="NCBIfam" id="TIGR00593"/>
    </source>
</evidence>
<organism evidence="21 22">
    <name type="scientific">Lactococcus hircilactis</name>
    <dbReference type="NCBI Taxonomy" id="1494462"/>
    <lineage>
        <taxon>Bacteria</taxon>
        <taxon>Bacillati</taxon>
        <taxon>Bacillota</taxon>
        <taxon>Bacilli</taxon>
        <taxon>Lactobacillales</taxon>
        <taxon>Streptococcaceae</taxon>
        <taxon>Lactococcus</taxon>
    </lineage>
</organism>
<comment type="catalytic activity">
    <reaction evidence="15 17">
        <text>DNA(n) + a 2'-deoxyribonucleoside 5'-triphosphate = DNA(n+1) + diphosphate</text>
        <dbReference type="Rhea" id="RHEA:22508"/>
        <dbReference type="Rhea" id="RHEA-COMP:17339"/>
        <dbReference type="Rhea" id="RHEA-COMP:17340"/>
        <dbReference type="ChEBI" id="CHEBI:33019"/>
        <dbReference type="ChEBI" id="CHEBI:61560"/>
        <dbReference type="ChEBI" id="CHEBI:173112"/>
        <dbReference type="EC" id="2.7.7.7"/>
    </reaction>
</comment>
<dbReference type="Pfam" id="PF00476">
    <property type="entry name" value="DNA_pol_A"/>
    <property type="match status" value="1"/>
</dbReference>
<dbReference type="InterPro" id="IPR018320">
    <property type="entry name" value="DNA_polymerase_1"/>
</dbReference>
<dbReference type="NCBIfam" id="TIGR00593">
    <property type="entry name" value="pola"/>
    <property type="match status" value="1"/>
</dbReference>
<keyword evidence="5 17" id="KW-0808">Transferase</keyword>
<dbReference type="FunFam" id="1.10.150.20:FF:000002">
    <property type="entry name" value="DNA polymerase I"/>
    <property type="match status" value="1"/>
</dbReference>
<dbReference type="InterPro" id="IPR012337">
    <property type="entry name" value="RNaseH-like_sf"/>
</dbReference>
<dbReference type="InterPro" id="IPR002298">
    <property type="entry name" value="DNA_polymerase_A"/>
</dbReference>
<evidence type="ECO:0000256" key="4">
    <source>
        <dbReference type="ARBA" id="ARBA00020311"/>
    </source>
</evidence>
<dbReference type="CDD" id="cd09859">
    <property type="entry name" value="PIN_53EXO"/>
    <property type="match status" value="1"/>
</dbReference>
<keyword evidence="12 17" id="KW-0239">DNA-directed DNA polymerase</keyword>
<dbReference type="CDD" id="cd06140">
    <property type="entry name" value="DNA_polA_I_Bacillus_like_exo"/>
    <property type="match status" value="1"/>
</dbReference>
<keyword evidence="9 17" id="KW-0227">DNA damage</keyword>
<evidence type="ECO:0000256" key="1">
    <source>
        <dbReference type="ARBA" id="ARBA00007705"/>
    </source>
</evidence>
<evidence type="ECO:0000259" key="19">
    <source>
        <dbReference type="SMART" id="SM00475"/>
    </source>
</evidence>
<dbReference type="PANTHER" id="PTHR10133:SF27">
    <property type="entry name" value="DNA POLYMERASE NU"/>
    <property type="match status" value="1"/>
</dbReference>
<dbReference type="InterPro" id="IPR036397">
    <property type="entry name" value="RNaseH_sf"/>
</dbReference>
<dbReference type="Gene3D" id="1.20.1060.10">
    <property type="entry name" value="Taq DNA Polymerase, Chain T, domain 4"/>
    <property type="match status" value="1"/>
</dbReference>
<dbReference type="SUPFAM" id="SSF47807">
    <property type="entry name" value="5' to 3' exonuclease, C-terminal subdomain"/>
    <property type="match status" value="1"/>
</dbReference>
<dbReference type="Pfam" id="PF01367">
    <property type="entry name" value="5_3_exonuc"/>
    <property type="match status" value="1"/>
</dbReference>
<dbReference type="AlphaFoldDB" id="A0A7X2D1A0"/>
<keyword evidence="6 17" id="KW-0548">Nucleotidyltransferase</keyword>
<keyword evidence="8" id="KW-0540">Nuclease</keyword>
<keyword evidence="22" id="KW-1185">Reference proteome</keyword>
<evidence type="ECO:0000256" key="3">
    <source>
        <dbReference type="ARBA" id="ARBA00012417"/>
    </source>
</evidence>
<dbReference type="SMART" id="SM00279">
    <property type="entry name" value="HhH2"/>
    <property type="match status" value="1"/>
</dbReference>
<dbReference type="FunFam" id="1.10.150.20:FF:000003">
    <property type="entry name" value="DNA polymerase I"/>
    <property type="match status" value="1"/>
</dbReference>
<evidence type="ECO:0000256" key="5">
    <source>
        <dbReference type="ARBA" id="ARBA00022679"/>
    </source>
</evidence>
<dbReference type="CDD" id="cd09898">
    <property type="entry name" value="H3TH_53EXO"/>
    <property type="match status" value="1"/>
</dbReference>
<dbReference type="InterPro" id="IPR029060">
    <property type="entry name" value="PIN-like_dom_sf"/>
</dbReference>
<comment type="caution">
    <text evidence="21">The sequence shown here is derived from an EMBL/GenBank/DDBJ whole genome shotgun (WGS) entry which is preliminary data.</text>
</comment>
<comment type="similarity">
    <text evidence="1 17">Belongs to the DNA polymerase type-A family.</text>
</comment>
<dbReference type="SMART" id="SM00475">
    <property type="entry name" value="53EXOc"/>
    <property type="match status" value="1"/>
</dbReference>
<dbReference type="SUPFAM" id="SSF53098">
    <property type="entry name" value="Ribonuclease H-like"/>
    <property type="match status" value="1"/>
</dbReference>
<dbReference type="Pfam" id="PF02739">
    <property type="entry name" value="5_3_exonuc_N"/>
    <property type="match status" value="1"/>
</dbReference>
<dbReference type="InterPro" id="IPR001098">
    <property type="entry name" value="DNA-dir_DNA_pol_A_palm_dom"/>
</dbReference>
<name>A0A7X2D1A0_9LACT</name>
<evidence type="ECO:0000256" key="7">
    <source>
        <dbReference type="ARBA" id="ARBA00022705"/>
    </source>
</evidence>
<dbReference type="FunFam" id="1.20.1060.10:FF:000001">
    <property type="entry name" value="DNA polymerase I"/>
    <property type="match status" value="1"/>
</dbReference>
<evidence type="ECO:0000256" key="14">
    <source>
        <dbReference type="ARBA" id="ARBA00023204"/>
    </source>
</evidence>
<dbReference type="Gene3D" id="3.30.70.370">
    <property type="match status" value="1"/>
</dbReference>
<gene>
    <name evidence="17 21" type="primary">polA</name>
    <name evidence="21" type="ORF">GHI93_10280</name>
</gene>
<keyword evidence="14 17" id="KW-0234">DNA repair</keyword>
<evidence type="ECO:0000256" key="17">
    <source>
        <dbReference type="RuleBase" id="RU004460"/>
    </source>
</evidence>
<evidence type="ECO:0000256" key="6">
    <source>
        <dbReference type="ARBA" id="ARBA00022695"/>
    </source>
</evidence>
<dbReference type="InterPro" id="IPR002421">
    <property type="entry name" value="5-3_exonuclease"/>
</dbReference>
<evidence type="ECO:0000313" key="22">
    <source>
        <dbReference type="Proteomes" id="UP000439550"/>
    </source>
</evidence>
<reference evidence="21 22" key="1">
    <citation type="submission" date="2019-10" db="EMBL/GenBank/DDBJ databases">
        <authorList>
            <person name="Dong K."/>
        </authorList>
    </citation>
    <scope>NUCLEOTIDE SEQUENCE [LARGE SCALE GENOMIC DNA]</scope>
    <source>
        <strain evidence="21 22">DSM 28960</strain>
    </source>
</reference>
<dbReference type="InterPro" id="IPR036279">
    <property type="entry name" value="5-3_exonuclease_C_sf"/>
</dbReference>
<dbReference type="FunFam" id="3.40.50.1010:FF:000001">
    <property type="entry name" value="DNA polymerase I"/>
    <property type="match status" value="1"/>
</dbReference>
<dbReference type="Proteomes" id="UP000439550">
    <property type="component" value="Unassembled WGS sequence"/>
</dbReference>
<dbReference type="GO" id="GO:0008409">
    <property type="term" value="F:5'-3' exonuclease activity"/>
    <property type="evidence" value="ECO:0007669"/>
    <property type="project" value="InterPro"/>
</dbReference>
<keyword evidence="11" id="KW-0269">Exonuclease</keyword>
<dbReference type="Gene3D" id="1.10.150.20">
    <property type="entry name" value="5' to 3' exonuclease, C-terminal subdomain"/>
    <property type="match status" value="2"/>
</dbReference>
<evidence type="ECO:0000256" key="12">
    <source>
        <dbReference type="ARBA" id="ARBA00022932"/>
    </source>
</evidence>
<evidence type="ECO:0000256" key="10">
    <source>
        <dbReference type="ARBA" id="ARBA00022801"/>
    </source>
</evidence>
<evidence type="ECO:0000256" key="2">
    <source>
        <dbReference type="ARBA" id="ARBA00011541"/>
    </source>
</evidence>
<dbReference type="SUPFAM" id="SSF88723">
    <property type="entry name" value="PIN domain-like"/>
    <property type="match status" value="1"/>
</dbReference>
<accession>A0A7X2D1A0</accession>
<dbReference type="InterPro" id="IPR043502">
    <property type="entry name" value="DNA/RNA_pol_sf"/>
</dbReference>
<keyword evidence="13 17" id="KW-0238">DNA-binding</keyword>
<evidence type="ECO:0000259" key="20">
    <source>
        <dbReference type="SMART" id="SM00482"/>
    </source>
</evidence>
<dbReference type="Gene3D" id="3.30.420.10">
    <property type="entry name" value="Ribonuclease H-like superfamily/Ribonuclease H"/>
    <property type="match status" value="1"/>
</dbReference>
<comment type="subunit">
    <text evidence="2 17">Single-chain monomer with multiple functions.</text>
</comment>
<evidence type="ECO:0000256" key="15">
    <source>
        <dbReference type="ARBA" id="ARBA00049244"/>
    </source>
</evidence>
<feature type="domain" description="DNA-directed DNA polymerase family A palm" evidence="20">
    <location>
        <begin position="634"/>
        <end position="841"/>
    </location>
</feature>
<dbReference type="PRINTS" id="PR00868">
    <property type="entry name" value="DNAPOLI"/>
</dbReference>
<dbReference type="EC" id="2.7.7.7" evidence="3 16"/>
<evidence type="ECO:0000256" key="11">
    <source>
        <dbReference type="ARBA" id="ARBA00022839"/>
    </source>
</evidence>